<dbReference type="Pfam" id="PF00593">
    <property type="entry name" value="TonB_dep_Rec_b-barrel"/>
    <property type="match status" value="1"/>
</dbReference>
<evidence type="ECO:0000256" key="11">
    <source>
        <dbReference type="PROSITE-ProRule" id="PRU01360"/>
    </source>
</evidence>
<keyword evidence="17" id="KW-1185">Reference proteome</keyword>
<dbReference type="PROSITE" id="PS52016">
    <property type="entry name" value="TONB_DEPENDENT_REC_3"/>
    <property type="match status" value="1"/>
</dbReference>
<keyword evidence="13" id="KW-0732">Signal</keyword>
<feature type="chain" id="PRO_5003488208" description="TonB-dependent receptor" evidence="13">
    <location>
        <begin position="37"/>
        <end position="844"/>
    </location>
</feature>
<evidence type="ECO:0000256" key="6">
    <source>
        <dbReference type="ARBA" id="ARBA00023004"/>
    </source>
</evidence>
<evidence type="ECO:0000256" key="7">
    <source>
        <dbReference type="ARBA" id="ARBA00023065"/>
    </source>
</evidence>
<keyword evidence="9 11" id="KW-0472">Membrane</keyword>
<dbReference type="GO" id="GO:0009279">
    <property type="term" value="C:cell outer membrane"/>
    <property type="evidence" value="ECO:0007669"/>
    <property type="project" value="UniProtKB-SubCell"/>
</dbReference>
<evidence type="ECO:0000256" key="13">
    <source>
        <dbReference type="SAM" id="SignalP"/>
    </source>
</evidence>
<dbReference type="SUPFAM" id="SSF56935">
    <property type="entry name" value="Porins"/>
    <property type="match status" value="1"/>
</dbReference>
<organism evidence="16 17">
    <name type="scientific">Novosphingobium pentaromativorans US6-1</name>
    <dbReference type="NCBI Taxonomy" id="1088721"/>
    <lineage>
        <taxon>Bacteria</taxon>
        <taxon>Pseudomonadati</taxon>
        <taxon>Pseudomonadota</taxon>
        <taxon>Alphaproteobacteria</taxon>
        <taxon>Sphingomonadales</taxon>
        <taxon>Sphingomonadaceae</taxon>
        <taxon>Novosphingobium</taxon>
    </lineage>
</organism>
<feature type="domain" description="TonB-dependent receptor-like beta-barrel" evidence="14">
    <location>
        <begin position="292"/>
        <end position="805"/>
    </location>
</feature>
<dbReference type="PANTHER" id="PTHR32552">
    <property type="entry name" value="FERRICHROME IRON RECEPTOR-RELATED"/>
    <property type="match status" value="1"/>
</dbReference>
<dbReference type="EMBL" id="AGFM01000007">
    <property type="protein sequence ID" value="EHJ62626.1"/>
    <property type="molecule type" value="Genomic_DNA"/>
</dbReference>
<feature type="signal peptide" evidence="13">
    <location>
        <begin position="1"/>
        <end position="36"/>
    </location>
</feature>
<dbReference type="InterPro" id="IPR039426">
    <property type="entry name" value="TonB-dep_rcpt-like"/>
</dbReference>
<dbReference type="eggNOG" id="COG4771">
    <property type="taxonomic scope" value="Bacteria"/>
</dbReference>
<dbReference type="InterPro" id="IPR012910">
    <property type="entry name" value="Plug_dom"/>
</dbReference>
<gene>
    <name evidence="16" type="ORF">NSU_0454</name>
</gene>
<keyword evidence="8 12" id="KW-0798">TonB box</keyword>
<dbReference type="PATRIC" id="fig|1088721.3.peg.446"/>
<evidence type="ECO:0008006" key="18">
    <source>
        <dbReference type="Google" id="ProtNLM"/>
    </source>
</evidence>
<evidence type="ECO:0000259" key="14">
    <source>
        <dbReference type="Pfam" id="PF00593"/>
    </source>
</evidence>
<evidence type="ECO:0000256" key="1">
    <source>
        <dbReference type="ARBA" id="ARBA00004571"/>
    </source>
</evidence>
<evidence type="ECO:0000256" key="5">
    <source>
        <dbReference type="ARBA" id="ARBA00022692"/>
    </source>
</evidence>
<evidence type="ECO:0000256" key="3">
    <source>
        <dbReference type="ARBA" id="ARBA00022452"/>
    </source>
</evidence>
<evidence type="ECO:0000256" key="4">
    <source>
        <dbReference type="ARBA" id="ARBA00022496"/>
    </source>
</evidence>
<dbReference type="Proteomes" id="UP000004030">
    <property type="component" value="Unassembled WGS sequence"/>
</dbReference>
<proteinExistence type="inferred from homology"/>
<dbReference type="GO" id="GO:0006826">
    <property type="term" value="P:iron ion transport"/>
    <property type="evidence" value="ECO:0007669"/>
    <property type="project" value="UniProtKB-KW"/>
</dbReference>
<dbReference type="InterPro" id="IPR036942">
    <property type="entry name" value="Beta-barrel_TonB_sf"/>
</dbReference>
<name>G6E7Y3_9SPHN</name>
<protein>
    <recommendedName>
        <fullName evidence="18">TonB-dependent receptor</fullName>
    </recommendedName>
</protein>
<evidence type="ECO:0000256" key="9">
    <source>
        <dbReference type="ARBA" id="ARBA00023136"/>
    </source>
</evidence>
<evidence type="ECO:0000256" key="12">
    <source>
        <dbReference type="RuleBase" id="RU003357"/>
    </source>
</evidence>
<keyword evidence="2 11" id="KW-0813">Transport</keyword>
<reference evidence="16 17" key="1">
    <citation type="journal article" date="2012" name="J. Bacteriol.">
        <title>Genome sequence of benzo(a)pyrene-degrading bacterium Novosphingobium pentaromativorans US6-1.</title>
        <authorList>
            <person name="Luo Y.R."/>
            <person name="Kang S.G."/>
            <person name="Kim S.J."/>
            <person name="Kim M.R."/>
            <person name="Li N."/>
            <person name="Lee J.H."/>
            <person name="Kwon K.K."/>
        </authorList>
    </citation>
    <scope>NUCLEOTIDE SEQUENCE [LARGE SCALE GENOMIC DNA]</scope>
    <source>
        <strain evidence="16 17">US6-1</strain>
    </source>
</reference>
<keyword evidence="7" id="KW-0406">Ion transport</keyword>
<dbReference type="InterPro" id="IPR000531">
    <property type="entry name" value="Beta-barrel_TonB"/>
</dbReference>
<evidence type="ECO:0000313" key="17">
    <source>
        <dbReference type="Proteomes" id="UP000004030"/>
    </source>
</evidence>
<dbReference type="Pfam" id="PF07715">
    <property type="entry name" value="Plug"/>
    <property type="match status" value="1"/>
</dbReference>
<keyword evidence="4" id="KW-0410">Iron transport</keyword>
<evidence type="ECO:0000313" key="16">
    <source>
        <dbReference type="EMBL" id="EHJ62626.1"/>
    </source>
</evidence>
<keyword evidence="5 11" id="KW-0812">Transmembrane</keyword>
<dbReference type="Gene3D" id="2.40.170.20">
    <property type="entry name" value="TonB-dependent receptor, beta-barrel domain"/>
    <property type="match status" value="1"/>
</dbReference>
<evidence type="ECO:0000256" key="8">
    <source>
        <dbReference type="ARBA" id="ARBA00023077"/>
    </source>
</evidence>
<dbReference type="STRING" id="1088721.JI59_17830"/>
<dbReference type="AlphaFoldDB" id="G6E7Y3"/>
<sequence>MKGENMNNLKVSARTRLLGACSLMTVGGMLGTPALAQDTQESASRPEAAKGIEEIIVTAQRREQKLQDVPVSVVAVSGAKLESRVLVDTTDIVKVSPDVNYFAGATLTGGTFAIRGLSSQPPGGGGFQQSAAFIADGVPLTRPGEFVTSLGDIDRVEILRGPQGTLIGKNATSGAISIYTKNPTHILEGEAEVNYTTDDEALVRAMVNLPVSEGIALRANGFYNHIDPLLKNNFPGGGDILGQEVYGGRLKALVEFSPDVQLVISGDYQNYSSTFFNFYVEKESSAVPGQFESVAGYTPKRGINPYNFNNPADDKAETYGVSAELSWQVSDDISITSLSAMRWFTSQSTAGEIDGTPLGIAPGYGGTLNPNYVGLQQVTVSDAQFTDVKYLTQELRMNAKTERFDIVGGIFYQALEDTGGNRQPFLFATNVAVLPAVPPAFLPSVAPLIGGSYVYDRPEVDFDIQDDTFAIFGDVSFKATDTLSVFGGLRYTHETQALTYNRNTAIGNNLLPGFETTPIVFADTVPAGSAPFNFGTINTDTGEVTGLIEVPQGFQQNRITNNVSGRIGIQFEPTPSQNYYFSYNTGYKGAAANVSRGSTADIAFVDPEKAKSFELGTKQQLFDNRVQLELNLYRLRVSNVQQYFIPAGEAAQQVVNAGTLKSDGIEFNMRALPFDNLTLSGSFAYNDARYGSDAPIIPCNVSDPSIRGSICTVTLGGKAFEPLSGTQAKLSYNWRYQLGATYTLPLETMPFHLTFDVNWNWLDEANLDLGRNPDLVEPSRGLLDASITVADDDDRWLVQIYGKNLTDKFYTSSRFTADNTIGRIISRIPRDYTTYGGIRVKYSF</sequence>
<comment type="subcellular location">
    <subcellularLocation>
        <location evidence="1 11">Cell outer membrane</location>
        <topology evidence="1 11">Multi-pass membrane protein</topology>
    </subcellularLocation>
</comment>
<evidence type="ECO:0000256" key="2">
    <source>
        <dbReference type="ARBA" id="ARBA00022448"/>
    </source>
</evidence>
<dbReference type="PANTHER" id="PTHR32552:SF81">
    <property type="entry name" value="TONB-DEPENDENT OUTER MEMBRANE RECEPTOR"/>
    <property type="match status" value="1"/>
</dbReference>
<comment type="similarity">
    <text evidence="11 12">Belongs to the TonB-dependent receptor family.</text>
</comment>
<feature type="domain" description="TonB-dependent receptor plug" evidence="15">
    <location>
        <begin position="66"/>
        <end position="175"/>
    </location>
</feature>
<keyword evidence="10 11" id="KW-0998">Cell outer membrane</keyword>
<keyword evidence="6" id="KW-0408">Iron</keyword>
<keyword evidence="3 11" id="KW-1134">Transmembrane beta strand</keyword>
<accession>G6E7Y3</accession>
<comment type="caution">
    <text evidence="16">The sequence shown here is derived from an EMBL/GenBank/DDBJ whole genome shotgun (WGS) entry which is preliminary data.</text>
</comment>
<evidence type="ECO:0000259" key="15">
    <source>
        <dbReference type="Pfam" id="PF07715"/>
    </source>
</evidence>
<evidence type="ECO:0000256" key="10">
    <source>
        <dbReference type="ARBA" id="ARBA00023237"/>
    </source>
</evidence>